<accession>A0ABS9X736</accession>
<evidence type="ECO:0000313" key="1">
    <source>
        <dbReference type="EMBL" id="MCI2286036.1"/>
    </source>
</evidence>
<protein>
    <submittedName>
        <fullName evidence="1">Uncharacterized protein</fullName>
    </submittedName>
</protein>
<dbReference type="EMBL" id="JAKKSL010000007">
    <property type="protein sequence ID" value="MCI2286036.1"/>
    <property type="molecule type" value="Genomic_DNA"/>
</dbReference>
<sequence length="136" mass="15684">MVAIGREAAKRGKGKTELLPPYKELKALARRYSITTQQKYKEVLNTGKLGEFAPKNPELCYEDEFEGWDNFLAPKNRFVDFETARSLCRGYGLKTSTDWVVFCREGCRPSFIPAMPNRDYPEFISWKDFLIGPDSE</sequence>
<gene>
    <name evidence="1" type="ORF">L3081_24755</name>
</gene>
<dbReference type="RefSeq" id="WP_242289142.1">
    <property type="nucleotide sequence ID" value="NZ_JAKKSL010000007.1"/>
</dbReference>
<reference evidence="1" key="1">
    <citation type="submission" date="2022-01" db="EMBL/GenBank/DDBJ databases">
        <title>Colwellia maritima, isolated from seawater.</title>
        <authorList>
            <person name="Kristyanto S."/>
            <person name="Jung J."/>
            <person name="Jeon C.O."/>
        </authorList>
    </citation>
    <scope>NUCLEOTIDE SEQUENCE</scope>
    <source>
        <strain evidence="1">MSW7</strain>
    </source>
</reference>
<name>A0ABS9X736_9GAMM</name>
<evidence type="ECO:0000313" key="2">
    <source>
        <dbReference type="Proteomes" id="UP001139646"/>
    </source>
</evidence>
<proteinExistence type="predicted"/>
<keyword evidence="2" id="KW-1185">Reference proteome</keyword>
<comment type="caution">
    <text evidence="1">The sequence shown here is derived from an EMBL/GenBank/DDBJ whole genome shotgun (WGS) entry which is preliminary data.</text>
</comment>
<organism evidence="1 2">
    <name type="scientific">Colwellia maritima</name>
    <dbReference type="NCBI Taxonomy" id="2912588"/>
    <lineage>
        <taxon>Bacteria</taxon>
        <taxon>Pseudomonadati</taxon>
        <taxon>Pseudomonadota</taxon>
        <taxon>Gammaproteobacteria</taxon>
        <taxon>Alteromonadales</taxon>
        <taxon>Colwelliaceae</taxon>
        <taxon>Colwellia</taxon>
    </lineage>
</organism>
<dbReference type="Proteomes" id="UP001139646">
    <property type="component" value="Unassembled WGS sequence"/>
</dbReference>